<comment type="caution">
    <text evidence="2">The sequence shown here is derived from an EMBL/GenBank/DDBJ whole genome shotgun (WGS) entry which is preliminary data.</text>
</comment>
<accession>A0A8X6WV28</accession>
<organism evidence="2 3">
    <name type="scientific">Trichonephila inaurata madagascariensis</name>
    <dbReference type="NCBI Taxonomy" id="2747483"/>
    <lineage>
        <taxon>Eukaryota</taxon>
        <taxon>Metazoa</taxon>
        <taxon>Ecdysozoa</taxon>
        <taxon>Arthropoda</taxon>
        <taxon>Chelicerata</taxon>
        <taxon>Arachnida</taxon>
        <taxon>Araneae</taxon>
        <taxon>Araneomorphae</taxon>
        <taxon>Entelegynae</taxon>
        <taxon>Araneoidea</taxon>
        <taxon>Nephilidae</taxon>
        <taxon>Trichonephila</taxon>
        <taxon>Trichonephila inaurata</taxon>
    </lineage>
</organism>
<evidence type="ECO:0000313" key="2">
    <source>
        <dbReference type="EMBL" id="GFY41765.1"/>
    </source>
</evidence>
<sequence length="98" mass="11415">MSMDSTSSCPPCPRKALFQKQRTINPKHAHIFRKAGAYEKTDLMSFKTKLQFEHELNLTSRILEKELHTQRLEQLRGLSEKLKEDAWLYPDLEATLGL</sequence>
<name>A0A8X6WV28_9ARAC</name>
<proteinExistence type="predicted"/>
<gene>
    <name evidence="2" type="primary">AVEN_118419_1</name>
    <name evidence="2" type="ORF">TNIN_133311</name>
</gene>
<evidence type="ECO:0000256" key="1">
    <source>
        <dbReference type="SAM" id="MobiDB-lite"/>
    </source>
</evidence>
<dbReference type="AlphaFoldDB" id="A0A8X6WV28"/>
<feature type="region of interest" description="Disordered" evidence="1">
    <location>
        <begin position="1"/>
        <end position="20"/>
    </location>
</feature>
<keyword evidence="3" id="KW-1185">Reference proteome</keyword>
<dbReference type="Proteomes" id="UP000886998">
    <property type="component" value="Unassembled WGS sequence"/>
</dbReference>
<reference evidence="2" key="1">
    <citation type="submission" date="2020-08" db="EMBL/GenBank/DDBJ databases">
        <title>Multicomponent nature underlies the extraordinary mechanical properties of spider dragline silk.</title>
        <authorList>
            <person name="Kono N."/>
            <person name="Nakamura H."/>
            <person name="Mori M."/>
            <person name="Yoshida Y."/>
            <person name="Ohtoshi R."/>
            <person name="Malay A.D."/>
            <person name="Moran D.A.P."/>
            <person name="Tomita M."/>
            <person name="Numata K."/>
            <person name="Arakawa K."/>
        </authorList>
    </citation>
    <scope>NUCLEOTIDE SEQUENCE</scope>
</reference>
<protein>
    <submittedName>
        <fullName evidence="2">Uncharacterized protein</fullName>
    </submittedName>
</protein>
<dbReference type="OrthoDB" id="6374621at2759"/>
<evidence type="ECO:0000313" key="3">
    <source>
        <dbReference type="Proteomes" id="UP000886998"/>
    </source>
</evidence>
<dbReference type="EMBL" id="BMAV01002664">
    <property type="protein sequence ID" value="GFY41765.1"/>
    <property type="molecule type" value="Genomic_DNA"/>
</dbReference>